<organism evidence="2 3">
    <name type="scientific">Paramecium pentaurelia</name>
    <dbReference type="NCBI Taxonomy" id="43138"/>
    <lineage>
        <taxon>Eukaryota</taxon>
        <taxon>Sar</taxon>
        <taxon>Alveolata</taxon>
        <taxon>Ciliophora</taxon>
        <taxon>Intramacronucleata</taxon>
        <taxon>Oligohymenophorea</taxon>
        <taxon>Peniculida</taxon>
        <taxon>Parameciidae</taxon>
        <taxon>Paramecium</taxon>
    </lineage>
</organism>
<accession>A0A8S1WIH6</accession>
<evidence type="ECO:0000313" key="3">
    <source>
        <dbReference type="Proteomes" id="UP000689195"/>
    </source>
</evidence>
<dbReference type="OrthoDB" id="407692at2759"/>
<name>A0A8S1WIH6_9CILI</name>
<dbReference type="Pfam" id="PF13358">
    <property type="entry name" value="DDE_3"/>
    <property type="match status" value="1"/>
</dbReference>
<proteinExistence type="predicted"/>
<comment type="caution">
    <text evidence="2">The sequence shown here is derived from an EMBL/GenBank/DDBJ whole genome shotgun (WGS) entry which is preliminary data.</text>
</comment>
<dbReference type="EMBL" id="CAJJDO010000091">
    <property type="protein sequence ID" value="CAD8188427.1"/>
    <property type="molecule type" value="Genomic_DNA"/>
</dbReference>
<feature type="domain" description="Tc1-like transposase DDE" evidence="1">
    <location>
        <begin position="32"/>
        <end position="90"/>
    </location>
</feature>
<evidence type="ECO:0000313" key="2">
    <source>
        <dbReference type="EMBL" id="CAD8188427.1"/>
    </source>
</evidence>
<protein>
    <recommendedName>
        <fullName evidence="1">Tc1-like transposase DDE domain-containing protein</fullName>
    </recommendedName>
</protein>
<reference evidence="2" key="1">
    <citation type="submission" date="2021-01" db="EMBL/GenBank/DDBJ databases">
        <authorList>
            <consortium name="Genoscope - CEA"/>
            <person name="William W."/>
        </authorList>
    </citation>
    <scope>NUCLEOTIDE SEQUENCE</scope>
</reference>
<dbReference type="Proteomes" id="UP000689195">
    <property type="component" value="Unassembled WGS sequence"/>
</dbReference>
<keyword evidence="3" id="KW-1185">Reference proteome</keyword>
<dbReference type="AlphaFoldDB" id="A0A8S1WIH6"/>
<evidence type="ECO:0000259" key="1">
    <source>
        <dbReference type="Pfam" id="PF13358"/>
    </source>
</evidence>
<dbReference type="InterPro" id="IPR038717">
    <property type="entry name" value="Tc1-like_DDE_dom"/>
</dbReference>
<gene>
    <name evidence="2" type="ORF">PPENT_87.1.T0910134</name>
</gene>
<sequence>MRFPQAIRPDRTGVEYQIIRRGQKILQFQEQLEHITFYVIKNAVLVLDNSPIHKSKLVQKLLTAKPYLFLPPYSPQLNPIEKIWNIFNAHSEFTQNDSWSFQFNYQ</sequence>